<feature type="chain" id="PRO_5031116010" evidence="1">
    <location>
        <begin position="29"/>
        <end position="247"/>
    </location>
</feature>
<protein>
    <submittedName>
        <fullName evidence="2">Cu/Ag efflux protein CusF</fullName>
    </submittedName>
</protein>
<evidence type="ECO:0000313" key="3">
    <source>
        <dbReference type="Proteomes" id="UP000546701"/>
    </source>
</evidence>
<dbReference type="RefSeq" id="WP_198350721.1">
    <property type="nucleotide sequence ID" value="NZ_BMJP01000006.1"/>
</dbReference>
<reference evidence="2 3" key="1">
    <citation type="submission" date="2020-08" db="EMBL/GenBank/DDBJ databases">
        <title>Genomic Encyclopedia of Type Strains, Phase IV (KMG-IV): sequencing the most valuable type-strain genomes for metagenomic binning, comparative biology and taxonomic classification.</title>
        <authorList>
            <person name="Goeker M."/>
        </authorList>
    </citation>
    <scope>NUCLEOTIDE SEQUENCE [LARGE SCALE GENOMIC DNA]</scope>
    <source>
        <strain evidence="2 3">DSM 103336</strain>
    </source>
</reference>
<name>A0A7W9F2S6_9SPHN</name>
<dbReference type="Proteomes" id="UP000546701">
    <property type="component" value="Unassembled WGS sequence"/>
</dbReference>
<gene>
    <name evidence="2" type="ORF">FHS99_003219</name>
</gene>
<keyword evidence="3" id="KW-1185">Reference proteome</keyword>
<evidence type="ECO:0000313" key="2">
    <source>
        <dbReference type="EMBL" id="MBB5730713.1"/>
    </source>
</evidence>
<dbReference type="EMBL" id="JACIJR010000008">
    <property type="protein sequence ID" value="MBB5730713.1"/>
    <property type="molecule type" value="Genomic_DNA"/>
</dbReference>
<feature type="signal peptide" evidence="1">
    <location>
        <begin position="1"/>
        <end position="28"/>
    </location>
</feature>
<organism evidence="2 3">
    <name type="scientific">Sphingomonas prati</name>
    <dbReference type="NCBI Taxonomy" id="1843237"/>
    <lineage>
        <taxon>Bacteria</taxon>
        <taxon>Pseudomonadati</taxon>
        <taxon>Pseudomonadota</taxon>
        <taxon>Alphaproteobacteria</taxon>
        <taxon>Sphingomonadales</taxon>
        <taxon>Sphingomonadaceae</taxon>
        <taxon>Sphingomonas</taxon>
    </lineage>
</organism>
<evidence type="ECO:0000256" key="1">
    <source>
        <dbReference type="SAM" id="SignalP"/>
    </source>
</evidence>
<proteinExistence type="predicted"/>
<dbReference type="AlphaFoldDB" id="A0A7W9F2S6"/>
<keyword evidence="1" id="KW-0732">Signal</keyword>
<sequence length="247" mass="24947">MTNTTRILKLALLSGMIAVLGGCGGTQPADSNSSATASTTPAVTRVRGVVEAIDAKALTVRTYDGQSVSVPVDATTGFAWVVNSSLSELKNGDFIGTATTGPDDALRAVELVIFPEAMRGTGEGHYPWDVPGVVASAGGGTNGSSSMTNGTVDQQSAMTNGTVDQQSTMTNGTVTGGAAAPGETKLTISYKGGKAQVVVPANIPVVRFEPTTRAVLAKGQRVFAVMTAGKEGAKSVAIGKDGITPPM</sequence>
<comment type="caution">
    <text evidence="2">The sequence shown here is derived from an EMBL/GenBank/DDBJ whole genome shotgun (WGS) entry which is preliminary data.</text>
</comment>
<dbReference type="PROSITE" id="PS51257">
    <property type="entry name" value="PROKAR_LIPOPROTEIN"/>
    <property type="match status" value="1"/>
</dbReference>
<accession>A0A7W9F2S6</accession>